<dbReference type="InterPro" id="IPR036873">
    <property type="entry name" value="Rhodanese-like_dom_sf"/>
</dbReference>
<dbReference type="EMBL" id="CP017141">
    <property type="protein sequence ID" value="AOM78215.1"/>
    <property type="molecule type" value="Genomic_DNA"/>
</dbReference>
<gene>
    <name evidence="1" type="ORF">BFS30_14170</name>
</gene>
<proteinExistence type="predicted"/>
<dbReference type="Proteomes" id="UP000094313">
    <property type="component" value="Chromosome"/>
</dbReference>
<dbReference type="RefSeq" id="WP_069379880.1">
    <property type="nucleotide sequence ID" value="NZ_CP017141.1"/>
</dbReference>
<organism evidence="1 2">
    <name type="scientific">Pedobacter steynii</name>
    <dbReference type="NCBI Taxonomy" id="430522"/>
    <lineage>
        <taxon>Bacteria</taxon>
        <taxon>Pseudomonadati</taxon>
        <taxon>Bacteroidota</taxon>
        <taxon>Sphingobacteriia</taxon>
        <taxon>Sphingobacteriales</taxon>
        <taxon>Sphingobacteriaceae</taxon>
        <taxon>Pedobacter</taxon>
    </lineage>
</organism>
<reference evidence="1 2" key="1">
    <citation type="submission" date="2016-08" db="EMBL/GenBank/DDBJ databases">
        <authorList>
            <person name="Seilhamer J.J."/>
        </authorList>
    </citation>
    <scope>NUCLEOTIDE SEQUENCE [LARGE SCALE GENOMIC DNA]</scope>
    <source>
        <strain evidence="1 2">DX4</strain>
    </source>
</reference>
<dbReference type="OrthoDB" id="760650at2"/>
<dbReference type="KEGG" id="psty:BFS30_14170"/>
<accession>A0A1D7QHR2</accession>
<sequence length="157" mass="17430">MNHRIFRDLIMTFLMVAVFGFSQAQVLPSSGATLQKNTWTARQLMKPEALVKMIRAGQKIKIYNIGVVQDIKGAVNMGAGSEKENLKRFAKALKGIPSNTALVVYCGCCPMDKCPNIRPAFQLLNDLKFKNARLLELPVNVKTDWIDKGYPLAGSTK</sequence>
<name>A0A1D7QHR2_9SPHI</name>
<dbReference type="SUPFAM" id="SSF52821">
    <property type="entry name" value="Rhodanese/Cell cycle control phosphatase"/>
    <property type="match status" value="1"/>
</dbReference>
<evidence type="ECO:0000313" key="1">
    <source>
        <dbReference type="EMBL" id="AOM78215.1"/>
    </source>
</evidence>
<dbReference type="AlphaFoldDB" id="A0A1D7QHR2"/>
<evidence type="ECO:0008006" key="3">
    <source>
        <dbReference type="Google" id="ProtNLM"/>
    </source>
</evidence>
<protein>
    <recommendedName>
        <fullName evidence="3">Rhodanese domain-containing protein</fullName>
    </recommendedName>
</protein>
<keyword evidence="2" id="KW-1185">Reference proteome</keyword>
<evidence type="ECO:0000313" key="2">
    <source>
        <dbReference type="Proteomes" id="UP000094313"/>
    </source>
</evidence>